<protein>
    <recommendedName>
        <fullName evidence="10">RNA polymerase subunit sigma-24</fullName>
    </recommendedName>
</protein>
<evidence type="ECO:0000256" key="2">
    <source>
        <dbReference type="ARBA" id="ARBA00023015"/>
    </source>
</evidence>
<dbReference type="GO" id="GO:0006352">
    <property type="term" value="P:DNA-templated transcription initiation"/>
    <property type="evidence" value="ECO:0007669"/>
    <property type="project" value="InterPro"/>
</dbReference>
<dbReference type="SUPFAM" id="SSF88659">
    <property type="entry name" value="Sigma3 and sigma4 domains of RNA polymerase sigma factors"/>
    <property type="match status" value="1"/>
</dbReference>
<comment type="similarity">
    <text evidence="1">Belongs to the sigma-70 factor family. ECF subfamily.</text>
</comment>
<keyword evidence="4" id="KW-0238">DNA-binding</keyword>
<dbReference type="PANTHER" id="PTHR43133">
    <property type="entry name" value="RNA POLYMERASE ECF-TYPE SIGMA FACTO"/>
    <property type="match status" value="1"/>
</dbReference>
<comment type="caution">
    <text evidence="8">The sequence shown here is derived from an EMBL/GenBank/DDBJ whole genome shotgun (WGS) entry which is preliminary data.</text>
</comment>
<dbReference type="GO" id="GO:0003677">
    <property type="term" value="F:DNA binding"/>
    <property type="evidence" value="ECO:0007669"/>
    <property type="project" value="UniProtKB-KW"/>
</dbReference>
<evidence type="ECO:0000256" key="3">
    <source>
        <dbReference type="ARBA" id="ARBA00023082"/>
    </source>
</evidence>
<gene>
    <name evidence="8" type="ORF">BGO89_06980</name>
</gene>
<dbReference type="InterPro" id="IPR014284">
    <property type="entry name" value="RNA_pol_sigma-70_dom"/>
</dbReference>
<dbReference type="Proteomes" id="UP000184233">
    <property type="component" value="Unassembled WGS sequence"/>
</dbReference>
<evidence type="ECO:0000256" key="4">
    <source>
        <dbReference type="ARBA" id="ARBA00023125"/>
    </source>
</evidence>
<dbReference type="Gene3D" id="1.10.10.10">
    <property type="entry name" value="Winged helix-like DNA-binding domain superfamily/Winged helix DNA-binding domain"/>
    <property type="match status" value="1"/>
</dbReference>
<dbReference type="PANTHER" id="PTHR43133:SF8">
    <property type="entry name" value="RNA POLYMERASE SIGMA FACTOR HI_1459-RELATED"/>
    <property type="match status" value="1"/>
</dbReference>
<dbReference type="AlphaFoldDB" id="A0A1M3KZ00"/>
<dbReference type="Gene3D" id="1.10.1740.10">
    <property type="match status" value="1"/>
</dbReference>
<evidence type="ECO:0000256" key="5">
    <source>
        <dbReference type="ARBA" id="ARBA00023163"/>
    </source>
</evidence>
<dbReference type="SUPFAM" id="SSF88946">
    <property type="entry name" value="Sigma2 domain of RNA polymerase sigma factors"/>
    <property type="match status" value="1"/>
</dbReference>
<keyword evidence="2" id="KW-0805">Transcription regulation</keyword>
<dbReference type="InterPro" id="IPR013249">
    <property type="entry name" value="RNA_pol_sigma70_r4_t2"/>
</dbReference>
<keyword evidence="3" id="KW-0731">Sigma factor</keyword>
<feature type="domain" description="RNA polymerase sigma-70 region 2" evidence="6">
    <location>
        <begin position="29"/>
        <end position="93"/>
    </location>
</feature>
<dbReference type="Pfam" id="PF04542">
    <property type="entry name" value="Sigma70_r2"/>
    <property type="match status" value="1"/>
</dbReference>
<dbReference type="InterPro" id="IPR036388">
    <property type="entry name" value="WH-like_DNA-bd_sf"/>
</dbReference>
<evidence type="ECO:0008006" key="10">
    <source>
        <dbReference type="Google" id="ProtNLM"/>
    </source>
</evidence>
<dbReference type="CDD" id="cd06171">
    <property type="entry name" value="Sigma70_r4"/>
    <property type="match status" value="1"/>
</dbReference>
<evidence type="ECO:0000313" key="9">
    <source>
        <dbReference type="Proteomes" id="UP000184233"/>
    </source>
</evidence>
<dbReference type="InterPro" id="IPR007627">
    <property type="entry name" value="RNA_pol_sigma70_r2"/>
</dbReference>
<feature type="domain" description="RNA polymerase sigma factor 70 region 4 type 2" evidence="7">
    <location>
        <begin position="121"/>
        <end position="173"/>
    </location>
</feature>
<dbReference type="NCBIfam" id="TIGR02937">
    <property type="entry name" value="sigma70-ECF"/>
    <property type="match status" value="1"/>
</dbReference>
<dbReference type="InterPro" id="IPR039425">
    <property type="entry name" value="RNA_pol_sigma-70-like"/>
</dbReference>
<dbReference type="GO" id="GO:0016987">
    <property type="term" value="F:sigma factor activity"/>
    <property type="evidence" value="ECO:0007669"/>
    <property type="project" value="UniProtKB-KW"/>
</dbReference>
<dbReference type="EMBL" id="MKVH01000021">
    <property type="protein sequence ID" value="OJX57709.1"/>
    <property type="molecule type" value="Genomic_DNA"/>
</dbReference>
<proteinExistence type="inferred from homology"/>
<name>A0A1M3KZ00_9BACT</name>
<dbReference type="Pfam" id="PF08281">
    <property type="entry name" value="Sigma70_r4_2"/>
    <property type="match status" value="1"/>
</dbReference>
<dbReference type="InterPro" id="IPR013324">
    <property type="entry name" value="RNA_pol_sigma_r3/r4-like"/>
</dbReference>
<sequence>MKRRLSEYSDSELYAMLRTERREEAFGELYARLSPNVFSYCMRVLGSRDRAYDVFQETFLRFYQSAERHEGLDNVRAYALTICRNLCLNEKKRVQTNVIEFDDTLYNPGMSREADRNEMLNLISTALELLPHDMREVFVLREYDGLSYNEISDMLSIKLDTAKVRVFRARQKIREILEPYLNEMHRE</sequence>
<organism evidence="8 9">
    <name type="scientific">Candidatus Kapaibacterium thiocyanatum</name>
    <dbReference type="NCBI Taxonomy" id="1895771"/>
    <lineage>
        <taxon>Bacteria</taxon>
        <taxon>Pseudomonadati</taxon>
        <taxon>Candidatus Kapaibacteriota</taxon>
        <taxon>Candidatus Kapaibacteriia</taxon>
        <taxon>Candidatus Kapaibacteriales</taxon>
        <taxon>Candidatus Kapaibacteriaceae</taxon>
        <taxon>Candidatus Kapaibacterium</taxon>
    </lineage>
</organism>
<evidence type="ECO:0000259" key="7">
    <source>
        <dbReference type="Pfam" id="PF08281"/>
    </source>
</evidence>
<evidence type="ECO:0000313" key="8">
    <source>
        <dbReference type="EMBL" id="OJX57709.1"/>
    </source>
</evidence>
<dbReference type="InterPro" id="IPR013325">
    <property type="entry name" value="RNA_pol_sigma_r2"/>
</dbReference>
<dbReference type="STRING" id="1895771.BGO89_06980"/>
<evidence type="ECO:0000256" key="1">
    <source>
        <dbReference type="ARBA" id="ARBA00010641"/>
    </source>
</evidence>
<accession>A0A1M3KZ00</accession>
<keyword evidence="5" id="KW-0804">Transcription</keyword>
<reference evidence="8 9" key="1">
    <citation type="submission" date="2016-09" db="EMBL/GenBank/DDBJ databases">
        <title>Genome-resolved meta-omics ties microbial dynamics to process performance in biotechnology for thiocyanate degradation.</title>
        <authorList>
            <person name="Kantor R.S."/>
            <person name="Huddy R.J."/>
            <person name="Iyer R."/>
            <person name="Thomas B.C."/>
            <person name="Brown C.T."/>
            <person name="Anantharaman K."/>
            <person name="Tringe S."/>
            <person name="Hettich R.L."/>
            <person name="Harrison S.T."/>
            <person name="Banfield J.F."/>
        </authorList>
    </citation>
    <scope>NUCLEOTIDE SEQUENCE [LARGE SCALE GENOMIC DNA]</scope>
    <source>
        <strain evidence="8">59-99</strain>
    </source>
</reference>
<evidence type="ECO:0000259" key="6">
    <source>
        <dbReference type="Pfam" id="PF04542"/>
    </source>
</evidence>